<dbReference type="PANTHER" id="PTHR13285:SF23">
    <property type="entry name" value="TEICHOIC ACID D-ALANYLTRANSFERASE"/>
    <property type="match status" value="1"/>
</dbReference>
<sequence>MFHAFESIHYWLVLSFTVLLFWLLPKEYRTPFLACVSFGYVFSIQPTGVFSIAIWVFLFFFFSRQISQGKEWTKGLVPVAVISIVFFLCFYKYIPFLLAAWGIKSAAIAIVIPVGLSFIAFRLIHYIIESSRNQLPPFTINDFIAYAFFFPIWIYGPIQRFDRYLNEQENTFNREHLFVGLKRIFYGLAKNFIIIHYVLEQLYGNVNSPQILLANLDQISSIEIWRYLGVHWLIHYIDFSAYSDIAIGSAQMFGIKIMENFKLPLLAKDISDFWRRWHLSLSNWCQTYIYMPIIAHTRNPWLAVYGTFLVMGLWHPTSWQWILWGIYHATGVSIFRLWNNLYRRRKWTFANHRFAEVFGRVITILFVVAAGSFTALVDIGTVADSFRVLAKTVFISY</sequence>
<keyword evidence="5 10" id="KW-0812">Transmembrane</keyword>
<evidence type="ECO:0000256" key="2">
    <source>
        <dbReference type="ARBA" id="ARBA00010323"/>
    </source>
</evidence>
<dbReference type="RefSeq" id="WP_190831539.1">
    <property type="nucleotide sequence ID" value="NZ_CAWPPI010000071.1"/>
</dbReference>
<keyword evidence="3 9" id="KW-1003">Cell membrane</keyword>
<keyword evidence="12" id="KW-1185">Reference proteome</keyword>
<evidence type="ECO:0000256" key="8">
    <source>
        <dbReference type="ARBA" id="ARBA00023315"/>
    </source>
</evidence>
<accession>A0A8J6XKR6</accession>
<dbReference type="EMBL" id="JACXAE010000071">
    <property type="protein sequence ID" value="MBD2774461.1"/>
    <property type="molecule type" value="Genomic_DNA"/>
</dbReference>
<keyword evidence="4 9" id="KW-0808">Transferase</keyword>
<dbReference type="Proteomes" id="UP000629098">
    <property type="component" value="Unassembled WGS sequence"/>
</dbReference>
<comment type="caution">
    <text evidence="11">The sequence shown here is derived from an EMBL/GenBank/DDBJ whole genome shotgun (WGS) entry which is preliminary data.</text>
</comment>
<gene>
    <name evidence="11" type="ORF">ICL16_20910</name>
</gene>
<keyword evidence="8 9" id="KW-0012">Acyltransferase</keyword>
<dbReference type="InterPro" id="IPR051085">
    <property type="entry name" value="MB_O-acyltransferase"/>
</dbReference>
<dbReference type="PANTHER" id="PTHR13285">
    <property type="entry name" value="ACYLTRANSFERASE"/>
    <property type="match status" value="1"/>
</dbReference>
<feature type="transmembrane region" description="Helical" evidence="10">
    <location>
        <begin position="106"/>
        <end position="128"/>
    </location>
</feature>
<dbReference type="GO" id="GO:0005886">
    <property type="term" value="C:plasma membrane"/>
    <property type="evidence" value="ECO:0007669"/>
    <property type="project" value="UniProtKB-SubCell"/>
</dbReference>
<proteinExistence type="inferred from homology"/>
<feature type="transmembrane region" description="Helical" evidence="10">
    <location>
        <begin position="44"/>
        <end position="63"/>
    </location>
</feature>
<evidence type="ECO:0000256" key="5">
    <source>
        <dbReference type="ARBA" id="ARBA00022692"/>
    </source>
</evidence>
<dbReference type="AlphaFoldDB" id="A0A8J6XKR6"/>
<dbReference type="InterPro" id="IPR004299">
    <property type="entry name" value="MBOAT_fam"/>
</dbReference>
<evidence type="ECO:0000256" key="3">
    <source>
        <dbReference type="ARBA" id="ARBA00022475"/>
    </source>
</evidence>
<organism evidence="11 12">
    <name type="scientific">Iningainema tapete BLCC-T55</name>
    <dbReference type="NCBI Taxonomy" id="2748662"/>
    <lineage>
        <taxon>Bacteria</taxon>
        <taxon>Bacillati</taxon>
        <taxon>Cyanobacteriota</taxon>
        <taxon>Cyanophyceae</taxon>
        <taxon>Nostocales</taxon>
        <taxon>Scytonemataceae</taxon>
        <taxon>Iningainema tapete</taxon>
    </lineage>
</organism>
<evidence type="ECO:0000256" key="9">
    <source>
        <dbReference type="PIRNR" id="PIRNR016636"/>
    </source>
</evidence>
<protein>
    <submittedName>
        <fullName evidence="11">MBOAT family protein</fullName>
    </submittedName>
</protein>
<feature type="transmembrane region" description="Helical" evidence="10">
    <location>
        <begin position="321"/>
        <end position="338"/>
    </location>
</feature>
<feature type="transmembrane region" description="Helical" evidence="10">
    <location>
        <begin position="358"/>
        <end position="377"/>
    </location>
</feature>
<keyword evidence="7 9" id="KW-0472">Membrane</keyword>
<evidence type="ECO:0000256" key="6">
    <source>
        <dbReference type="ARBA" id="ARBA00022989"/>
    </source>
</evidence>
<evidence type="ECO:0000256" key="1">
    <source>
        <dbReference type="ARBA" id="ARBA00004651"/>
    </source>
</evidence>
<dbReference type="InterPro" id="IPR024194">
    <property type="entry name" value="Ac/AlaTfrase_AlgI/DltB"/>
</dbReference>
<evidence type="ECO:0000313" key="12">
    <source>
        <dbReference type="Proteomes" id="UP000629098"/>
    </source>
</evidence>
<feature type="transmembrane region" description="Helical" evidence="10">
    <location>
        <begin position="7"/>
        <end position="24"/>
    </location>
</feature>
<keyword evidence="6 10" id="KW-1133">Transmembrane helix</keyword>
<comment type="similarity">
    <text evidence="2 9">Belongs to the membrane-bound acyltransferase family.</text>
</comment>
<name>A0A8J6XKR6_9CYAN</name>
<feature type="transmembrane region" description="Helical" evidence="10">
    <location>
        <begin position="140"/>
        <end position="158"/>
    </location>
</feature>
<evidence type="ECO:0000256" key="10">
    <source>
        <dbReference type="SAM" id="Phobius"/>
    </source>
</evidence>
<evidence type="ECO:0000256" key="7">
    <source>
        <dbReference type="ARBA" id="ARBA00023136"/>
    </source>
</evidence>
<dbReference type="GO" id="GO:0016746">
    <property type="term" value="F:acyltransferase activity"/>
    <property type="evidence" value="ECO:0007669"/>
    <property type="project" value="UniProtKB-KW"/>
</dbReference>
<reference evidence="11" key="1">
    <citation type="submission" date="2020-09" db="EMBL/GenBank/DDBJ databases">
        <title>Iningainema tapete sp. nov. (Scytonemataceae, Cyanobacteria) from greenhouses in central Florida (USA) produces two types of nodularin with biosynthetic potential for microcystin-LR and anabaenopeptins.</title>
        <authorList>
            <person name="Berthold D.E."/>
            <person name="Lefler F.W."/>
            <person name="Huang I.-S."/>
            <person name="Abdulla H."/>
            <person name="Zimba P.V."/>
            <person name="Laughinghouse H.D. IV."/>
        </authorList>
    </citation>
    <scope>NUCLEOTIDE SEQUENCE</scope>
    <source>
        <strain evidence="11">BLCCT55</strain>
    </source>
</reference>
<feature type="transmembrane region" description="Helical" evidence="10">
    <location>
        <begin position="75"/>
        <end position="94"/>
    </location>
</feature>
<comment type="subcellular location">
    <subcellularLocation>
        <location evidence="1">Cell membrane</location>
        <topology evidence="1">Multi-pass membrane protein</topology>
    </subcellularLocation>
</comment>
<evidence type="ECO:0000313" key="11">
    <source>
        <dbReference type="EMBL" id="MBD2774461.1"/>
    </source>
</evidence>
<dbReference type="PIRSF" id="PIRSF016636">
    <property type="entry name" value="AlgI_DltB"/>
    <property type="match status" value="1"/>
</dbReference>
<dbReference type="Pfam" id="PF03062">
    <property type="entry name" value="MBOAT"/>
    <property type="match status" value="1"/>
</dbReference>
<evidence type="ECO:0000256" key="4">
    <source>
        <dbReference type="ARBA" id="ARBA00022679"/>
    </source>
</evidence>